<accession>A0A5S9ISH6</accession>
<evidence type="ECO:0000313" key="2">
    <source>
        <dbReference type="Proteomes" id="UP000326354"/>
    </source>
</evidence>
<keyword evidence="2" id="KW-1185">Reference proteome</keyword>
<sequence length="220" mass="25464">MLFTDSDKYLHHNTSSLPTIDKSIVLLSCCQQLLNEVDSLQHMRSFLQRTLAMVLFWKYNKYRGEVQRCTQKIKQLMEGIGQLFSQLNHSWQDPKSSGVTDECKVRENQALVQNIHGTESDIIDDVIGWRLVTLAMMGDRLQPALLIAPYVRKHMKVTDIEKTHLALHQLSQGLKKIVAYDVVDREVLNLLIYRLRNLCIAVEENAPQKTKFVFLYTSME</sequence>
<dbReference type="AlphaFoldDB" id="A0A5S9ISH6"/>
<proteinExistence type="predicted"/>
<reference evidence="1 2" key="1">
    <citation type="submission" date="2019-08" db="EMBL/GenBank/DDBJ databases">
        <title>Complete genome sequence of Candidatus Uab amorphum.</title>
        <authorList>
            <person name="Shiratori T."/>
            <person name="Suzuki S."/>
            <person name="Kakizawa Y."/>
            <person name="Ishida K."/>
        </authorList>
    </citation>
    <scope>NUCLEOTIDE SEQUENCE [LARGE SCALE GENOMIC DNA]</scope>
    <source>
        <strain evidence="1 2">SRT547</strain>
    </source>
</reference>
<dbReference type="EMBL" id="AP019860">
    <property type="protein sequence ID" value="BBM86927.1"/>
    <property type="molecule type" value="Genomic_DNA"/>
</dbReference>
<dbReference type="Proteomes" id="UP000326354">
    <property type="component" value="Chromosome"/>
</dbReference>
<protein>
    <submittedName>
        <fullName evidence="1">Uncharacterized protein</fullName>
    </submittedName>
</protein>
<evidence type="ECO:0000313" key="1">
    <source>
        <dbReference type="EMBL" id="BBM86927.1"/>
    </source>
</evidence>
<organism evidence="1 2">
    <name type="scientific">Uabimicrobium amorphum</name>
    <dbReference type="NCBI Taxonomy" id="2596890"/>
    <lineage>
        <taxon>Bacteria</taxon>
        <taxon>Pseudomonadati</taxon>
        <taxon>Planctomycetota</taxon>
        <taxon>Candidatus Uabimicrobiia</taxon>
        <taxon>Candidatus Uabimicrobiales</taxon>
        <taxon>Candidatus Uabimicrobiaceae</taxon>
        <taxon>Candidatus Uabimicrobium</taxon>
    </lineage>
</organism>
<dbReference type="RefSeq" id="WP_151970963.1">
    <property type="nucleotide sequence ID" value="NZ_AP019860.1"/>
</dbReference>
<name>A0A5S9ISH6_UABAM</name>
<dbReference type="KEGG" id="uam:UABAM_05329"/>
<gene>
    <name evidence="1" type="ORF">UABAM_05329</name>
</gene>